<keyword evidence="3" id="KW-1185">Reference proteome</keyword>
<dbReference type="InterPro" id="IPR036291">
    <property type="entry name" value="NAD(P)-bd_dom_sf"/>
</dbReference>
<reference evidence="2 3" key="1">
    <citation type="submission" date="2024-07" db="EMBL/GenBank/DDBJ databases">
        <title>Section-level genome sequencing and comparative genomics of Aspergillus sections Usti and Cavernicolus.</title>
        <authorList>
            <consortium name="Lawrence Berkeley National Laboratory"/>
            <person name="Nybo J.L."/>
            <person name="Vesth T.C."/>
            <person name="Theobald S."/>
            <person name="Frisvad J.C."/>
            <person name="Larsen T.O."/>
            <person name="Kjaerboelling I."/>
            <person name="Rothschild-Mancinelli K."/>
            <person name="Lyhne E.K."/>
            <person name="Kogle M.E."/>
            <person name="Barry K."/>
            <person name="Clum A."/>
            <person name="Na H."/>
            <person name="Ledsgaard L."/>
            <person name="Lin J."/>
            <person name="Lipzen A."/>
            <person name="Kuo A."/>
            <person name="Riley R."/>
            <person name="Mondo S."/>
            <person name="LaButti K."/>
            <person name="Haridas S."/>
            <person name="Pangalinan J."/>
            <person name="Salamov A.A."/>
            <person name="Simmons B.A."/>
            <person name="Magnuson J.K."/>
            <person name="Chen J."/>
            <person name="Drula E."/>
            <person name="Henrissat B."/>
            <person name="Wiebenga A."/>
            <person name="Lubbers R.J."/>
            <person name="Gomes A.C."/>
            <person name="Makela M.R."/>
            <person name="Stajich J."/>
            <person name="Grigoriev I.V."/>
            <person name="Mortensen U.H."/>
            <person name="De vries R.P."/>
            <person name="Baker S.E."/>
            <person name="Andersen M.R."/>
        </authorList>
    </citation>
    <scope>NUCLEOTIDE SEQUENCE [LARGE SCALE GENOMIC DNA]</scope>
    <source>
        <strain evidence="2 3">CBS 600.67</strain>
    </source>
</reference>
<evidence type="ECO:0000313" key="3">
    <source>
        <dbReference type="Proteomes" id="UP001610335"/>
    </source>
</evidence>
<dbReference type="EMBL" id="JBFXLS010000114">
    <property type="protein sequence ID" value="KAL2815248.1"/>
    <property type="molecule type" value="Genomic_DNA"/>
</dbReference>
<dbReference type="PANTHER" id="PTHR45458">
    <property type="entry name" value="SHORT-CHAIN DEHYDROGENASE/REDUCTASE SDR"/>
    <property type="match status" value="1"/>
</dbReference>
<organism evidence="2 3">
    <name type="scientific">Aspergillus cavernicola</name>
    <dbReference type="NCBI Taxonomy" id="176166"/>
    <lineage>
        <taxon>Eukaryota</taxon>
        <taxon>Fungi</taxon>
        <taxon>Dikarya</taxon>
        <taxon>Ascomycota</taxon>
        <taxon>Pezizomycotina</taxon>
        <taxon>Eurotiomycetes</taxon>
        <taxon>Eurotiomycetidae</taxon>
        <taxon>Eurotiales</taxon>
        <taxon>Aspergillaceae</taxon>
        <taxon>Aspergillus</taxon>
        <taxon>Aspergillus subgen. Nidulantes</taxon>
    </lineage>
</organism>
<dbReference type="SUPFAM" id="SSF51735">
    <property type="entry name" value="NAD(P)-binding Rossmann-fold domains"/>
    <property type="match status" value="1"/>
</dbReference>
<gene>
    <name evidence="2" type="ORF">BDW59DRAFT_153919</name>
</gene>
<evidence type="ECO:0000313" key="2">
    <source>
        <dbReference type="EMBL" id="KAL2815248.1"/>
    </source>
</evidence>
<feature type="region of interest" description="Disordered" evidence="1">
    <location>
        <begin position="98"/>
        <end position="118"/>
    </location>
</feature>
<dbReference type="Proteomes" id="UP001610335">
    <property type="component" value="Unassembled WGS sequence"/>
</dbReference>
<sequence length="157" mass="17213">MSMHPTNTVWVITGANRGIGLGLVKRLIARPSTSVVATVRSKEAASSLDLAMESVTPGDQSSLHIVRLDFSAAIPPDTIRDVFTGSVPTLDLSTSSSATQAIRPPWRPPLRPRRMTSEPALKSTPSFLSFFFRDFSLSIEIYCSSQTDQHFILGWIH</sequence>
<accession>A0ABR4HKJ9</accession>
<name>A0ABR4HKJ9_9EURO</name>
<dbReference type="Gene3D" id="3.40.50.720">
    <property type="entry name" value="NAD(P)-binding Rossmann-like Domain"/>
    <property type="match status" value="1"/>
</dbReference>
<evidence type="ECO:0000256" key="1">
    <source>
        <dbReference type="SAM" id="MobiDB-lite"/>
    </source>
</evidence>
<comment type="caution">
    <text evidence="2">The sequence shown here is derived from an EMBL/GenBank/DDBJ whole genome shotgun (WGS) entry which is preliminary data.</text>
</comment>
<protein>
    <submittedName>
        <fullName evidence="2">Uncharacterized protein</fullName>
    </submittedName>
</protein>
<proteinExistence type="predicted"/>
<dbReference type="InterPro" id="IPR052184">
    <property type="entry name" value="SDR_enzymes"/>
</dbReference>
<dbReference type="PANTHER" id="PTHR45458:SF1">
    <property type="entry name" value="SHORT CHAIN DEHYDROGENASE"/>
    <property type="match status" value="1"/>
</dbReference>